<dbReference type="GO" id="GO:0005634">
    <property type="term" value="C:nucleus"/>
    <property type="evidence" value="ECO:0007669"/>
    <property type="project" value="UniProtKB-SubCell"/>
</dbReference>
<dbReference type="GO" id="GO:0003700">
    <property type="term" value="F:DNA-binding transcription factor activity"/>
    <property type="evidence" value="ECO:0007669"/>
    <property type="project" value="InterPro"/>
</dbReference>
<dbReference type="SMART" id="SM00774">
    <property type="entry name" value="WRKY"/>
    <property type="match status" value="2"/>
</dbReference>
<dbReference type="PANTHER" id="PTHR46468">
    <property type="entry name" value="SENTRIN-SPECIFIC PROTEASE 8"/>
    <property type="match status" value="1"/>
</dbReference>
<dbReference type="Gramene" id="OMERI11G00350.1">
    <property type="protein sequence ID" value="OMERI11G00350.1"/>
    <property type="gene ID" value="OMERI11G00350"/>
</dbReference>
<evidence type="ECO:0000256" key="10">
    <source>
        <dbReference type="ARBA" id="ARBA00023242"/>
    </source>
</evidence>
<dbReference type="InterPro" id="IPR038765">
    <property type="entry name" value="Papain-like_cys_pep_sf"/>
</dbReference>
<dbReference type="Pfam" id="PF03106">
    <property type="entry name" value="WRKY"/>
    <property type="match status" value="2"/>
</dbReference>
<dbReference type="InterPro" id="IPR003653">
    <property type="entry name" value="Peptidase_C48_C"/>
</dbReference>
<keyword evidence="5" id="KW-0378">Hydrolase</keyword>
<evidence type="ECO:0000256" key="1">
    <source>
        <dbReference type="ARBA" id="ARBA00004123"/>
    </source>
</evidence>
<dbReference type="Proteomes" id="UP000008021">
    <property type="component" value="Chromosome 11"/>
</dbReference>
<keyword evidence="8" id="KW-0238">DNA-binding</keyword>
<dbReference type="SUPFAM" id="SSF54001">
    <property type="entry name" value="Cysteine proteinases"/>
    <property type="match status" value="1"/>
</dbReference>
<evidence type="ECO:0000259" key="11">
    <source>
        <dbReference type="PROSITE" id="PS50600"/>
    </source>
</evidence>
<dbReference type="Pfam" id="PF02902">
    <property type="entry name" value="Peptidase_C48"/>
    <property type="match status" value="1"/>
</dbReference>
<dbReference type="STRING" id="40149.A0A0E0F1A7"/>
<sequence length="550" mass="60726">MAHGGGEEEEERVLSHGDVVLLRCDLTILRGPHFLNDRIIAFYLAHLAADHDADDDLLLLPPSIPYLLSNLPDPASVAAVADPLRLASRRLVLLPVNDNPDVSHAEGGSHWTLLVLDNSNAVSGPRFVHHDSLPPTNLPAARRLAAVLRPLLPASAIPLIEGPTPRQTNGYDCGVFVLAVARAICNWWLTRARHSDSDSDWLEAVKREPFNSTSFSSFDCIYQSLPVTAQDFGTWCDMQSHKKVAAVKPVASRPSSRLRSFSMLQEDSTAIDSPRLEDSGTHTTCDQKKADTGKGACWDNLTVSQSVRKPNVSAKNSLSYDGYSWRKYGQKQVKGSEFPRSYYKCTHPTCPVKRKVEMTPDGRIAEILEDSGTHTTYDQKKADTGKGACWDNLTVSQSVRKPNVSAKNSLSYDGYSWRKYGQKQVKGSEFPRSYYKCTHPTCPVKRKVEMTPDGRIAEIVYNGEHNHPKPHPPRKPTLSTSVETLVATNDAGLENKLEGCDQAIGSDAVVEALRGGCHCLDGFRNGNEISDCKKRYAYAVIFIQEKDLAD</sequence>
<evidence type="ECO:0000256" key="4">
    <source>
        <dbReference type="ARBA" id="ARBA00022737"/>
    </source>
</evidence>
<reference evidence="13" key="2">
    <citation type="submission" date="2018-05" db="EMBL/GenBank/DDBJ databases">
        <title>OmerRS3 (Oryza meridionalis Reference Sequence Version 3).</title>
        <authorList>
            <person name="Zhang J."/>
            <person name="Kudrna D."/>
            <person name="Lee S."/>
            <person name="Talag J."/>
            <person name="Welchert J."/>
            <person name="Wing R.A."/>
        </authorList>
    </citation>
    <scope>NUCLEOTIDE SEQUENCE [LARGE SCALE GENOMIC DNA]</scope>
    <source>
        <strain evidence="13">cv. OR44</strain>
    </source>
</reference>
<keyword evidence="3" id="KW-0645">Protease</keyword>
<evidence type="ECO:0000256" key="9">
    <source>
        <dbReference type="ARBA" id="ARBA00023163"/>
    </source>
</evidence>
<dbReference type="InterPro" id="IPR003657">
    <property type="entry name" value="WRKY_dom"/>
</dbReference>
<evidence type="ECO:0000256" key="7">
    <source>
        <dbReference type="ARBA" id="ARBA00023015"/>
    </source>
</evidence>
<dbReference type="GO" id="GO:0000338">
    <property type="term" value="P:protein deneddylation"/>
    <property type="evidence" value="ECO:0007669"/>
    <property type="project" value="TreeGrafter"/>
</dbReference>
<evidence type="ECO:0000313" key="13">
    <source>
        <dbReference type="EnsemblPlants" id="OMERI11G00350.1"/>
    </source>
</evidence>
<dbReference type="SUPFAM" id="SSF118290">
    <property type="entry name" value="WRKY DNA-binding domain"/>
    <property type="match status" value="2"/>
</dbReference>
<dbReference type="GO" id="GO:0006508">
    <property type="term" value="P:proteolysis"/>
    <property type="evidence" value="ECO:0007669"/>
    <property type="project" value="UniProtKB-KW"/>
</dbReference>
<dbReference type="PROSITE" id="PS50811">
    <property type="entry name" value="WRKY"/>
    <property type="match status" value="2"/>
</dbReference>
<evidence type="ECO:0000256" key="8">
    <source>
        <dbReference type="ARBA" id="ARBA00023125"/>
    </source>
</evidence>
<evidence type="ECO:0000256" key="5">
    <source>
        <dbReference type="ARBA" id="ARBA00022801"/>
    </source>
</evidence>
<evidence type="ECO:0008006" key="15">
    <source>
        <dbReference type="Google" id="ProtNLM"/>
    </source>
</evidence>
<dbReference type="GO" id="GO:0019784">
    <property type="term" value="F:deNEDDylase activity"/>
    <property type="evidence" value="ECO:0007669"/>
    <property type="project" value="InterPro"/>
</dbReference>
<dbReference type="Gene3D" id="2.20.25.80">
    <property type="entry name" value="WRKY domain"/>
    <property type="match status" value="2"/>
</dbReference>
<keyword evidence="7" id="KW-0805">Transcription regulation</keyword>
<dbReference type="GO" id="GO:0008234">
    <property type="term" value="F:cysteine-type peptidase activity"/>
    <property type="evidence" value="ECO:0007669"/>
    <property type="project" value="UniProtKB-KW"/>
</dbReference>
<evidence type="ECO:0000259" key="12">
    <source>
        <dbReference type="PROSITE" id="PS50811"/>
    </source>
</evidence>
<keyword evidence="4" id="KW-0677">Repeat</keyword>
<evidence type="ECO:0000256" key="6">
    <source>
        <dbReference type="ARBA" id="ARBA00022807"/>
    </source>
</evidence>
<dbReference type="Gene3D" id="3.40.395.10">
    <property type="entry name" value="Adenoviral Proteinase, Chain A"/>
    <property type="match status" value="1"/>
</dbReference>
<dbReference type="InterPro" id="IPR044613">
    <property type="entry name" value="Nep1/2-like"/>
</dbReference>
<evidence type="ECO:0000313" key="14">
    <source>
        <dbReference type="Proteomes" id="UP000008021"/>
    </source>
</evidence>
<dbReference type="FunFam" id="2.20.25.80:FF:000006">
    <property type="entry name" value="WRKY transcription factor"/>
    <property type="match status" value="1"/>
</dbReference>
<feature type="domain" description="WRKY" evidence="12">
    <location>
        <begin position="406"/>
        <end position="470"/>
    </location>
</feature>
<dbReference type="PROSITE" id="PS50600">
    <property type="entry name" value="ULP_PROTEASE"/>
    <property type="match status" value="1"/>
</dbReference>
<keyword evidence="6" id="KW-0788">Thiol protease</keyword>
<organism evidence="13">
    <name type="scientific">Oryza meridionalis</name>
    <dbReference type="NCBI Taxonomy" id="40149"/>
    <lineage>
        <taxon>Eukaryota</taxon>
        <taxon>Viridiplantae</taxon>
        <taxon>Streptophyta</taxon>
        <taxon>Embryophyta</taxon>
        <taxon>Tracheophyta</taxon>
        <taxon>Spermatophyta</taxon>
        <taxon>Magnoliopsida</taxon>
        <taxon>Liliopsida</taxon>
        <taxon>Poales</taxon>
        <taxon>Poaceae</taxon>
        <taxon>BOP clade</taxon>
        <taxon>Oryzoideae</taxon>
        <taxon>Oryzeae</taxon>
        <taxon>Oryzinae</taxon>
        <taxon>Oryza</taxon>
    </lineage>
</organism>
<reference evidence="13" key="1">
    <citation type="submission" date="2015-04" db="UniProtKB">
        <authorList>
            <consortium name="EnsemblPlants"/>
        </authorList>
    </citation>
    <scope>IDENTIFICATION</scope>
</reference>
<dbReference type="GO" id="GO:0043565">
    <property type="term" value="F:sequence-specific DNA binding"/>
    <property type="evidence" value="ECO:0007669"/>
    <property type="project" value="InterPro"/>
</dbReference>
<dbReference type="InterPro" id="IPR036576">
    <property type="entry name" value="WRKY_dom_sf"/>
</dbReference>
<keyword evidence="10" id="KW-0539">Nucleus</keyword>
<dbReference type="HOGENOM" id="CLU_621709_0_0_1"/>
<feature type="domain" description="Ubiquitin-like protease family profile" evidence="11">
    <location>
        <begin position="19"/>
        <end position="184"/>
    </location>
</feature>
<name>A0A0E0F1A7_9ORYZ</name>
<evidence type="ECO:0000256" key="3">
    <source>
        <dbReference type="ARBA" id="ARBA00022670"/>
    </source>
</evidence>
<keyword evidence="9" id="KW-0804">Transcription</keyword>
<accession>A0A0E0F1A7</accession>
<comment type="similarity">
    <text evidence="2">Belongs to the peptidase C48 family.</text>
</comment>
<dbReference type="PANTHER" id="PTHR46468:SF1">
    <property type="entry name" value="SENTRIN-SPECIFIC PROTEASE 8"/>
    <property type="match status" value="1"/>
</dbReference>
<dbReference type="AlphaFoldDB" id="A0A0E0F1A7"/>
<dbReference type="EnsemblPlants" id="OMERI11G00350.1">
    <property type="protein sequence ID" value="OMERI11G00350.1"/>
    <property type="gene ID" value="OMERI11G00350"/>
</dbReference>
<evidence type="ECO:0000256" key="2">
    <source>
        <dbReference type="ARBA" id="ARBA00005234"/>
    </source>
</evidence>
<keyword evidence="14" id="KW-1185">Reference proteome</keyword>
<feature type="domain" description="WRKY" evidence="12">
    <location>
        <begin position="314"/>
        <end position="374"/>
    </location>
</feature>
<proteinExistence type="inferred from homology"/>
<comment type="subcellular location">
    <subcellularLocation>
        <location evidence="1">Nucleus</location>
    </subcellularLocation>
</comment>
<protein>
    <recommendedName>
        <fullName evidence="15">WRKY domain-containing protein</fullName>
    </recommendedName>
</protein>